<name>A0A248UFD0_9HYPH</name>
<dbReference type="EMBL" id="CP022604">
    <property type="protein sequence ID" value="ASV85344.1"/>
    <property type="molecule type" value="Genomic_DNA"/>
</dbReference>
<dbReference type="KEGG" id="och:CES85_0087"/>
<organism evidence="2 4">
    <name type="scientific">Ochrobactrum quorumnocens</name>
    <dbReference type="NCBI Taxonomy" id="271865"/>
    <lineage>
        <taxon>Bacteria</taxon>
        <taxon>Pseudomonadati</taxon>
        <taxon>Pseudomonadota</taxon>
        <taxon>Alphaproteobacteria</taxon>
        <taxon>Hyphomicrobiales</taxon>
        <taxon>Brucellaceae</taxon>
        <taxon>Brucella/Ochrobactrum group</taxon>
        <taxon>Ochrobactrum</taxon>
    </lineage>
</organism>
<evidence type="ECO:0000313" key="5">
    <source>
        <dbReference type="Proteomes" id="UP000327108"/>
    </source>
</evidence>
<keyword evidence="1" id="KW-1133">Transmembrane helix</keyword>
<proteinExistence type="predicted"/>
<evidence type="ECO:0000313" key="3">
    <source>
        <dbReference type="EMBL" id="KAA9361168.1"/>
    </source>
</evidence>
<accession>A0A248UFD0</accession>
<keyword evidence="5" id="KW-1185">Reference proteome</keyword>
<keyword evidence="1" id="KW-0812">Transmembrane</keyword>
<dbReference type="OrthoDB" id="7906671at2"/>
<evidence type="ECO:0000313" key="4">
    <source>
        <dbReference type="Proteomes" id="UP000215256"/>
    </source>
</evidence>
<dbReference type="Proteomes" id="UP000327108">
    <property type="component" value="Unassembled WGS sequence"/>
</dbReference>
<gene>
    <name evidence="2" type="ORF">CES85_0087</name>
    <name evidence="3" type="ORF">F3W84_21305</name>
</gene>
<evidence type="ECO:0000256" key="1">
    <source>
        <dbReference type="SAM" id="Phobius"/>
    </source>
</evidence>
<dbReference type="Proteomes" id="UP000215256">
    <property type="component" value="Chromosome 1"/>
</dbReference>
<dbReference type="EMBL" id="VYXQ01000028">
    <property type="protein sequence ID" value="KAA9361168.1"/>
    <property type="molecule type" value="Genomic_DNA"/>
</dbReference>
<sequence>MTDTFDYITRFVVIVFGYCCAVLAAGYFLAAVLYGQFDLNALLRHDVDGNAAFNPFVGNWGSEGFQAALHLGGFFFAGIAGVFSFFPVLGMVIYSETKPVTSSLFYCVGGLLISLFAMISIGLFTWQMEPIDSFSVMLYTTVACSGIVGGFVYWLIAGRKAGRLLARPAE</sequence>
<reference evidence="3 5" key="2">
    <citation type="submission" date="2019-09" db="EMBL/GenBank/DDBJ databases">
        <title>Biological control of the noxious weed angled onion (Allium triquetrum) thwarted by endophytic bacteria in Victoria, Australia.</title>
        <authorList>
            <person name="Tehranchian P."/>
            <person name="Adair R.J."/>
            <person name="Van T.H."/>
            <person name="Morrison P.D."/>
            <person name="Williams H."/>
            <person name="Lawrie A.C."/>
        </authorList>
    </citation>
    <scope>NUCLEOTIDE SEQUENCE [LARGE SCALE GENOMIC DNA]</scope>
    <source>
        <strain evidence="3 5">RPTAtOch1</strain>
    </source>
</reference>
<feature type="transmembrane region" description="Helical" evidence="1">
    <location>
        <begin position="136"/>
        <end position="157"/>
    </location>
</feature>
<feature type="transmembrane region" description="Helical" evidence="1">
    <location>
        <begin position="104"/>
        <end position="124"/>
    </location>
</feature>
<dbReference type="RefSeq" id="WP_095445846.1">
    <property type="nucleotide sequence ID" value="NZ_CP022604.1"/>
</dbReference>
<protein>
    <submittedName>
        <fullName evidence="2">Putative membrane protein</fullName>
    </submittedName>
</protein>
<dbReference type="AlphaFoldDB" id="A0A248UFD0"/>
<keyword evidence="1" id="KW-0472">Membrane</keyword>
<evidence type="ECO:0000313" key="2">
    <source>
        <dbReference type="EMBL" id="ASV85344.1"/>
    </source>
</evidence>
<feature type="transmembrane region" description="Helical" evidence="1">
    <location>
        <begin position="12"/>
        <end position="34"/>
    </location>
</feature>
<feature type="transmembrane region" description="Helical" evidence="1">
    <location>
        <begin position="67"/>
        <end position="92"/>
    </location>
</feature>
<reference evidence="2 4" key="1">
    <citation type="submission" date="2017-07" db="EMBL/GenBank/DDBJ databases">
        <title>Phylogenetic study on the rhizospheric bacterium Ochrobactrum sp. A44.</title>
        <authorList>
            <person name="Krzyzanowska D.M."/>
            <person name="Ossowicki A."/>
            <person name="Rajewska M."/>
            <person name="Maciag T."/>
            <person name="Kaczynski Z."/>
            <person name="Czerwicka M."/>
            <person name="Jafra S."/>
        </authorList>
    </citation>
    <scope>NUCLEOTIDE SEQUENCE [LARGE SCALE GENOMIC DNA]</scope>
    <source>
        <strain evidence="2 4">A44</strain>
    </source>
</reference>